<evidence type="ECO:0000313" key="1">
    <source>
        <dbReference type="EMBL" id="QGK70634.1"/>
    </source>
</evidence>
<accession>A0A5Q3QBN2</accession>
<dbReference type="AlphaFoldDB" id="A0A5Q3QBN2"/>
<dbReference type="Proteomes" id="UP000371041">
    <property type="component" value="Chromosome"/>
</dbReference>
<sequence length="259" mass="28724">MLQGDLDKLFAIARMDGSADEVWPAAAAAIDVLWWQERFAAVRALAEETIFRFHDTPGTLFDHHIPFSEAVLIGAAASGDEPKSALARVSEVVPAGTVLGTRLNWLEGKLWERPPHSLVTGLDTDLYSPLRPKSLRTVDAELADRDPVGLTTSEQLELWGAARRCSEPHIAFRLYDSGFPPFEWPTVFWLARQLIKFDRTRDATAALLESLHLWGSEEPWHVAPNGVMLQPDMREAVTPELRDAVLAAVDISQVPGVRS</sequence>
<gene>
    <name evidence="1" type="ORF">GIY23_14925</name>
</gene>
<organism evidence="1 2">
    <name type="scientific">Allosaccharopolyspora coralli</name>
    <dbReference type="NCBI Taxonomy" id="2665642"/>
    <lineage>
        <taxon>Bacteria</taxon>
        <taxon>Bacillati</taxon>
        <taxon>Actinomycetota</taxon>
        <taxon>Actinomycetes</taxon>
        <taxon>Pseudonocardiales</taxon>
        <taxon>Pseudonocardiaceae</taxon>
        <taxon>Allosaccharopolyspora</taxon>
    </lineage>
</organism>
<name>A0A5Q3QBN2_9PSEU</name>
<proteinExistence type="predicted"/>
<protein>
    <submittedName>
        <fullName evidence="1">Uncharacterized protein</fullName>
    </submittedName>
</protein>
<dbReference type="RefSeq" id="WP_154077216.1">
    <property type="nucleotide sequence ID" value="NZ_CP045929.1"/>
</dbReference>
<keyword evidence="2" id="KW-1185">Reference proteome</keyword>
<reference evidence="2" key="1">
    <citation type="submission" date="2019-11" db="EMBL/GenBank/DDBJ databases">
        <title>The complete genome sequence of Saccharopolyspora sp. E2A.</title>
        <authorList>
            <person name="Zhang G."/>
        </authorList>
    </citation>
    <scope>NUCLEOTIDE SEQUENCE [LARGE SCALE GENOMIC DNA]</scope>
    <source>
        <strain evidence="2">E2A</strain>
    </source>
</reference>
<dbReference type="KEGG" id="sace:GIY23_14925"/>
<dbReference type="EMBL" id="CP045929">
    <property type="protein sequence ID" value="QGK70634.1"/>
    <property type="molecule type" value="Genomic_DNA"/>
</dbReference>
<evidence type="ECO:0000313" key="2">
    <source>
        <dbReference type="Proteomes" id="UP000371041"/>
    </source>
</evidence>